<dbReference type="Pfam" id="PF03372">
    <property type="entry name" value="Exo_endo_phos"/>
    <property type="match status" value="1"/>
</dbReference>
<dbReference type="GO" id="GO:0003824">
    <property type="term" value="F:catalytic activity"/>
    <property type="evidence" value="ECO:0007669"/>
    <property type="project" value="InterPro"/>
</dbReference>
<dbReference type="PROSITE" id="PS50878">
    <property type="entry name" value="RT_POL"/>
    <property type="match status" value="1"/>
</dbReference>
<dbReference type="InterPro" id="IPR036691">
    <property type="entry name" value="Endo/exonu/phosph_ase_sf"/>
</dbReference>
<sequence length="881" mass="100440">MSLLVWNCQGLGNPMTVKGLRDLLRVNNPHLVFLAETKCSSSQIEVLKRRLNMFGCCVDSKGRSGGLALLWQKSIEVQLQSFSSYHMDVSVRLNEAGDWWRFTGIYGELDTGKRSEFWNLLCRLHHQSVRPWLCAGDFNEILAHFEKKGGPARAEWQIRNFRNCSAECSLHDLGFQGATFTWCNNQQEPHTVSERLDRACASDSWSCLFPDTRVHHVESPYSDHSPLVIELQPRAQWDLSGGRKCFRFEAAWLQEPACADIVKKTWSTPLTSRTDCRFREKLSMVSARLSCWGRVYGRETWDRIKELERLLVARKQSRMTQDNRGQMSSDKAKLSKLILQEETFWKQRSKDLWLKEGDRNSSFFHAKASRRHHTNSIRKLRNPDGSWTETAEGVQRCILEYFQGVFTSSNPRPDDIQRGTEFLPTVVNAEMVEDLLRPYTETEVTKALFGMSPLKSPGPDGMPPIFYQKFWHVVKSDVISCVLNFLNSRILPRGFNETHIVLIPKCKQPQSLSQYRPISLCNVAYKIASKSIANRLKPWLDRIISPAQSAFVPGRLITDNVLLAFETNHFLNTHSRGRKHFMNLKLDISKAYDRVEWSFLKRVLGKLGFPSAFIDLIMLCISSVSYSFVLSGSQFGSISPQRGLRQGDPLSPYLFLLCTESLSTLFREAADRGSVPGVAVCSGAPRISHLLFADDTMVFTPADVPTVHAICQILNVYKLASGQEINLHKSSAVFSRNTPLAIQRELAEALGLRPENKHELYLGLPAVAFRSKRSLFAALKDRIWKRIQGWHEKTLSQAGKAVLIQAVVQAIPTYAMSCFKLPRTLLQEFQALAANFFWHDGDRRRIHWLAWDKMCKSKLEGGLGFRNLEAFNLALLAKQLW</sequence>
<dbReference type="AlphaFoldDB" id="A0AAW2ML45"/>
<evidence type="ECO:0000259" key="1">
    <source>
        <dbReference type="PROSITE" id="PS50878"/>
    </source>
</evidence>
<protein>
    <submittedName>
        <fullName evidence="2">Mitochondrial protein</fullName>
    </submittedName>
</protein>
<reference evidence="2" key="1">
    <citation type="submission" date="2020-06" db="EMBL/GenBank/DDBJ databases">
        <authorList>
            <person name="Li T."/>
            <person name="Hu X."/>
            <person name="Zhang T."/>
            <person name="Song X."/>
            <person name="Zhang H."/>
            <person name="Dai N."/>
            <person name="Sheng W."/>
            <person name="Hou X."/>
            <person name="Wei L."/>
        </authorList>
    </citation>
    <scope>NUCLEOTIDE SEQUENCE</scope>
    <source>
        <strain evidence="2">G01</strain>
        <tissue evidence="2">Leaf</tissue>
    </source>
</reference>
<dbReference type="EMBL" id="JACGWK010000010">
    <property type="protein sequence ID" value="KAL0331178.1"/>
    <property type="molecule type" value="Genomic_DNA"/>
</dbReference>
<comment type="caution">
    <text evidence="2">The sequence shown here is derived from an EMBL/GenBank/DDBJ whole genome shotgun (WGS) entry which is preliminary data.</text>
</comment>
<dbReference type="PANTHER" id="PTHR19446">
    <property type="entry name" value="REVERSE TRANSCRIPTASES"/>
    <property type="match status" value="1"/>
</dbReference>
<organism evidence="2">
    <name type="scientific">Sesamum angustifolium</name>
    <dbReference type="NCBI Taxonomy" id="2727405"/>
    <lineage>
        <taxon>Eukaryota</taxon>
        <taxon>Viridiplantae</taxon>
        <taxon>Streptophyta</taxon>
        <taxon>Embryophyta</taxon>
        <taxon>Tracheophyta</taxon>
        <taxon>Spermatophyta</taxon>
        <taxon>Magnoliopsida</taxon>
        <taxon>eudicotyledons</taxon>
        <taxon>Gunneridae</taxon>
        <taxon>Pentapetalae</taxon>
        <taxon>asterids</taxon>
        <taxon>lamiids</taxon>
        <taxon>Lamiales</taxon>
        <taxon>Pedaliaceae</taxon>
        <taxon>Sesamum</taxon>
    </lineage>
</organism>
<dbReference type="InterPro" id="IPR000477">
    <property type="entry name" value="RT_dom"/>
</dbReference>
<dbReference type="InterPro" id="IPR005135">
    <property type="entry name" value="Endo/exonuclease/phosphatase"/>
</dbReference>
<dbReference type="Pfam" id="PF00078">
    <property type="entry name" value="RVT_1"/>
    <property type="match status" value="1"/>
</dbReference>
<accession>A0AAW2ML45</accession>
<gene>
    <name evidence="2" type="ORF">Sangu_1663300</name>
</gene>
<proteinExistence type="predicted"/>
<dbReference type="CDD" id="cd01650">
    <property type="entry name" value="RT_nLTR_like"/>
    <property type="match status" value="1"/>
</dbReference>
<reference evidence="2" key="2">
    <citation type="journal article" date="2024" name="Plant">
        <title>Genomic evolution and insights into agronomic trait innovations of Sesamum species.</title>
        <authorList>
            <person name="Miao H."/>
            <person name="Wang L."/>
            <person name="Qu L."/>
            <person name="Liu H."/>
            <person name="Sun Y."/>
            <person name="Le M."/>
            <person name="Wang Q."/>
            <person name="Wei S."/>
            <person name="Zheng Y."/>
            <person name="Lin W."/>
            <person name="Duan Y."/>
            <person name="Cao H."/>
            <person name="Xiong S."/>
            <person name="Wang X."/>
            <person name="Wei L."/>
            <person name="Li C."/>
            <person name="Ma Q."/>
            <person name="Ju M."/>
            <person name="Zhao R."/>
            <person name="Li G."/>
            <person name="Mu C."/>
            <person name="Tian Q."/>
            <person name="Mei H."/>
            <person name="Zhang T."/>
            <person name="Gao T."/>
            <person name="Zhang H."/>
        </authorList>
    </citation>
    <scope>NUCLEOTIDE SEQUENCE</scope>
    <source>
        <strain evidence="2">G01</strain>
    </source>
</reference>
<evidence type="ECO:0000313" key="2">
    <source>
        <dbReference type="EMBL" id="KAL0331178.1"/>
    </source>
</evidence>
<dbReference type="SUPFAM" id="SSF56219">
    <property type="entry name" value="DNase I-like"/>
    <property type="match status" value="1"/>
</dbReference>
<dbReference type="SUPFAM" id="SSF56672">
    <property type="entry name" value="DNA/RNA polymerases"/>
    <property type="match status" value="1"/>
</dbReference>
<feature type="domain" description="Reverse transcriptase" evidence="1">
    <location>
        <begin position="484"/>
        <end position="766"/>
    </location>
</feature>
<dbReference type="Gene3D" id="3.60.10.10">
    <property type="entry name" value="Endonuclease/exonuclease/phosphatase"/>
    <property type="match status" value="1"/>
</dbReference>
<dbReference type="InterPro" id="IPR043502">
    <property type="entry name" value="DNA/RNA_pol_sf"/>
</dbReference>
<name>A0AAW2ML45_9LAMI</name>